<keyword evidence="2" id="KW-0732">Signal</keyword>
<feature type="signal peptide" evidence="2">
    <location>
        <begin position="1"/>
        <end position="24"/>
    </location>
</feature>
<evidence type="ECO:0000313" key="3">
    <source>
        <dbReference type="EMBL" id="CAD8264589.1"/>
    </source>
</evidence>
<keyword evidence="1" id="KW-1133">Transmembrane helix</keyword>
<gene>
    <name evidence="3" type="ORF">PPYR1160_LOCUS14092</name>
</gene>
<protein>
    <submittedName>
        <fullName evidence="3">Uncharacterized protein</fullName>
    </submittedName>
</protein>
<dbReference type="PANTHER" id="PTHR47380:SF4">
    <property type="entry name" value="OS02G0533000 PROTEIN"/>
    <property type="match status" value="1"/>
</dbReference>
<dbReference type="PANTHER" id="PTHR47380">
    <property type="entry name" value="OS02G0533000 PROTEIN"/>
    <property type="match status" value="1"/>
</dbReference>
<evidence type="ECO:0000256" key="1">
    <source>
        <dbReference type="SAM" id="Phobius"/>
    </source>
</evidence>
<name>A0A7R9YG27_9STRA</name>
<feature type="transmembrane region" description="Helical" evidence="1">
    <location>
        <begin position="453"/>
        <end position="476"/>
    </location>
</feature>
<sequence length="600" mass="65654">MSAFKLKLPAAVLFGLICLQELHGYAVRPRSLFHSPLHAPLRTRGFGVSPEAGPRPGKLFAQNNFFEKVRESLDQPLPAVVKAVDKAGGRVTAADVARLSGTDLREAKKSLTALATLTQGALEVSEDGDIVYNFGRNVEGQLSASSRVAAAQRTFREKVFPVLFYLVRVGFGVSLVVSVVIVYAAILAASSQRSDEERRDYGGPNFYFGPSIFDLFWYRPYYGYYYGPDYRWSAGPAPRPELGFFESIFSFIFGDGNPNNGMEREQLRLCAKTIRENGGAVTAEQLAPFLDISDDYVRQTNDALGGEGSAYDVDESFMLPILTALRGEAVVTEDGDIVYVFPELSATTAEIDASAALPSRPYPNLSELQLQMLDEASTSELLAIGEQLGLNTRVFSEKRELKEAVMATLDDRSAPRSGGFLNMFSKKEERPANVDVIQEKEIAFSEANFGQKLLAGGLAIANLAGVFYLQGIVASIPAGYKAVGILGFAANLLPFLIPYAVALNAIPIIRYFKNQRDNAGIQKRNGARQRMRALLRTATSPVSRLSKKIAAAKAEAKNRGAEKRVLKGDDMGYSSAMSLSEQTDPFFEFDRRLQDKATRA</sequence>
<dbReference type="EMBL" id="HBEA01018543">
    <property type="protein sequence ID" value="CAD8264589.1"/>
    <property type="molecule type" value="Transcribed_RNA"/>
</dbReference>
<dbReference type="InterPro" id="IPR044200">
    <property type="entry name" value="At5g03900-like"/>
</dbReference>
<evidence type="ECO:0000256" key="2">
    <source>
        <dbReference type="SAM" id="SignalP"/>
    </source>
</evidence>
<accession>A0A7R9YG27</accession>
<dbReference type="AlphaFoldDB" id="A0A7R9YG27"/>
<feature type="chain" id="PRO_5031487160" evidence="2">
    <location>
        <begin position="25"/>
        <end position="600"/>
    </location>
</feature>
<reference evidence="3" key="1">
    <citation type="submission" date="2021-01" db="EMBL/GenBank/DDBJ databases">
        <authorList>
            <person name="Corre E."/>
            <person name="Pelletier E."/>
            <person name="Niang G."/>
            <person name="Scheremetjew M."/>
            <person name="Finn R."/>
            <person name="Kale V."/>
            <person name="Holt S."/>
            <person name="Cochrane G."/>
            <person name="Meng A."/>
            <person name="Brown T."/>
            <person name="Cohen L."/>
        </authorList>
    </citation>
    <scope>NUCLEOTIDE SEQUENCE</scope>
    <source>
        <strain evidence="3">CCMP2078</strain>
    </source>
</reference>
<proteinExistence type="predicted"/>
<feature type="transmembrane region" description="Helical" evidence="1">
    <location>
        <begin position="162"/>
        <end position="189"/>
    </location>
</feature>
<feature type="transmembrane region" description="Helical" evidence="1">
    <location>
        <begin position="482"/>
        <end position="506"/>
    </location>
</feature>
<keyword evidence="1" id="KW-0472">Membrane</keyword>
<organism evidence="3">
    <name type="scientific">Pinguiococcus pyrenoidosus</name>
    <dbReference type="NCBI Taxonomy" id="172671"/>
    <lineage>
        <taxon>Eukaryota</taxon>
        <taxon>Sar</taxon>
        <taxon>Stramenopiles</taxon>
        <taxon>Ochrophyta</taxon>
        <taxon>Pinguiophyceae</taxon>
        <taxon>Pinguiochrysidales</taxon>
        <taxon>Pinguiochrysidaceae</taxon>
        <taxon>Pinguiococcus</taxon>
    </lineage>
</organism>
<keyword evidence="1" id="KW-0812">Transmembrane</keyword>